<keyword evidence="3" id="KW-1185">Reference proteome</keyword>
<reference evidence="2 3" key="1">
    <citation type="journal article" date="2017" name="BMC Genomics">
        <title>Comparative genomic and phylogenomic analyses of the Bifidobacteriaceae family.</title>
        <authorList>
            <person name="Lugli G.A."/>
            <person name="Milani C."/>
            <person name="Turroni F."/>
            <person name="Duranti S."/>
            <person name="Mancabelli L."/>
            <person name="Mangifesta M."/>
            <person name="Ferrario C."/>
            <person name="Modesto M."/>
            <person name="Mattarelli P."/>
            <person name="Jiri K."/>
            <person name="van Sinderen D."/>
            <person name="Ventura M."/>
        </authorList>
    </citation>
    <scope>NUCLEOTIDE SEQUENCE [LARGE SCALE GENOMIC DNA]</scope>
    <source>
        <strain evidence="2 3">DSM 100196</strain>
    </source>
</reference>
<comment type="caution">
    <text evidence="2">The sequence shown here is derived from an EMBL/GenBank/DDBJ whole genome shotgun (WGS) entry which is preliminary data.</text>
</comment>
<feature type="domain" description="DUF58" evidence="1">
    <location>
        <begin position="59"/>
        <end position="226"/>
    </location>
</feature>
<organism evidence="2 3">
    <name type="scientific">Bifidobacterium myosotis</name>
    <dbReference type="NCBI Taxonomy" id="1630166"/>
    <lineage>
        <taxon>Bacteria</taxon>
        <taxon>Bacillati</taxon>
        <taxon>Actinomycetota</taxon>
        <taxon>Actinomycetes</taxon>
        <taxon>Bifidobacteriales</taxon>
        <taxon>Bifidobacteriaceae</taxon>
        <taxon>Bifidobacterium</taxon>
    </lineage>
</organism>
<dbReference type="Pfam" id="PF01882">
    <property type="entry name" value="DUF58"/>
    <property type="match status" value="1"/>
</dbReference>
<name>A0A261FN62_9BIFI</name>
<gene>
    <name evidence="2" type="ORF">BMYO_0752</name>
</gene>
<evidence type="ECO:0000259" key="1">
    <source>
        <dbReference type="Pfam" id="PF01882"/>
    </source>
</evidence>
<dbReference type="PANTHER" id="PTHR33608:SF6">
    <property type="entry name" value="BLL2464 PROTEIN"/>
    <property type="match status" value="1"/>
</dbReference>
<proteinExistence type="predicted"/>
<dbReference type="AlphaFoldDB" id="A0A261FN62"/>
<dbReference type="InterPro" id="IPR002881">
    <property type="entry name" value="DUF58"/>
</dbReference>
<dbReference type="EMBL" id="MWWW01000006">
    <property type="protein sequence ID" value="OZG60621.1"/>
    <property type="molecule type" value="Genomic_DNA"/>
</dbReference>
<sequence length="331" mass="36364">MSFDVRPGAMDSDMDPVAIRRKIEALGTQLSLPTVRKALGVLEGEHASGRRGGAGDVMDVRAYEPGDESRLIDWKTSARQGRPMVVQRERLATSKVWLLMDVGLEMNGVCPSGERIFEVAANALRMFAALSLRRSDDISLVFGDASSITRIPFNGGFAQFERTLDQALEREWSHRRNIDALLAYARRIKDRDALIVLATDEHALAERHLVEFRRVARTHPVVLIDIATLNPFLGLRPGHAAPVDGLTNRRVPAFLRSAKAASEVESHRAYMAAALEQELGRTGSHMIHAGSSEVMFDRFVHLVSAALARTTRNRLGAAPDLSAMLTPGGAR</sequence>
<evidence type="ECO:0000313" key="2">
    <source>
        <dbReference type="EMBL" id="OZG60621.1"/>
    </source>
</evidence>
<accession>A0A261FN62</accession>
<evidence type="ECO:0000313" key="3">
    <source>
        <dbReference type="Proteomes" id="UP000216871"/>
    </source>
</evidence>
<dbReference type="PANTHER" id="PTHR33608">
    <property type="entry name" value="BLL2464 PROTEIN"/>
    <property type="match status" value="1"/>
</dbReference>
<protein>
    <recommendedName>
        <fullName evidence="1">DUF58 domain-containing protein</fullName>
    </recommendedName>
</protein>
<dbReference type="Proteomes" id="UP000216871">
    <property type="component" value="Unassembled WGS sequence"/>
</dbReference>